<dbReference type="InterPro" id="IPR051043">
    <property type="entry name" value="Sulfatase_Mod_Factor_Kinase"/>
</dbReference>
<dbReference type="GO" id="GO:0120147">
    <property type="term" value="F:formylglycine-generating oxidase activity"/>
    <property type="evidence" value="ECO:0007669"/>
    <property type="project" value="TreeGrafter"/>
</dbReference>
<proteinExistence type="predicted"/>
<dbReference type="PANTHER" id="PTHR23150:SF19">
    <property type="entry name" value="FORMYLGLYCINE-GENERATING ENZYME"/>
    <property type="match status" value="1"/>
</dbReference>
<evidence type="ECO:0000313" key="4">
    <source>
        <dbReference type="Proteomes" id="UP000502996"/>
    </source>
</evidence>
<gene>
    <name evidence="3" type="ORF">G5V58_01810</name>
</gene>
<protein>
    <submittedName>
        <fullName evidence="3">Formylglycine-generating enzyme family protein</fullName>
    </submittedName>
</protein>
<dbReference type="AlphaFoldDB" id="A0A6G6WKF5"/>
<feature type="region of interest" description="Disordered" evidence="1">
    <location>
        <begin position="41"/>
        <end position="62"/>
    </location>
</feature>
<reference evidence="3 4" key="1">
    <citation type="submission" date="2020-02" db="EMBL/GenBank/DDBJ databases">
        <title>Full genome sequence of Nocardioides sp. R-3366.</title>
        <authorList>
            <person name="Im W.-T."/>
        </authorList>
    </citation>
    <scope>NUCLEOTIDE SEQUENCE [LARGE SCALE GENOMIC DNA]</scope>
    <source>
        <strain evidence="3 4">R-3366</strain>
    </source>
</reference>
<feature type="domain" description="Sulfatase-modifying factor enzyme-like" evidence="2">
    <location>
        <begin position="1"/>
        <end position="272"/>
    </location>
</feature>
<accession>A0A6G6WKF5</accession>
<evidence type="ECO:0000259" key="2">
    <source>
        <dbReference type="Pfam" id="PF03781"/>
    </source>
</evidence>
<evidence type="ECO:0000256" key="1">
    <source>
        <dbReference type="SAM" id="MobiDB-lite"/>
    </source>
</evidence>
<dbReference type="Proteomes" id="UP000502996">
    <property type="component" value="Chromosome"/>
</dbReference>
<dbReference type="SUPFAM" id="SSF56436">
    <property type="entry name" value="C-type lectin-like"/>
    <property type="match status" value="1"/>
</dbReference>
<feature type="compositionally biased region" description="Basic and acidic residues" evidence="1">
    <location>
        <begin position="41"/>
        <end position="55"/>
    </location>
</feature>
<dbReference type="InterPro" id="IPR005532">
    <property type="entry name" value="SUMF_dom"/>
</dbReference>
<evidence type="ECO:0000313" key="3">
    <source>
        <dbReference type="EMBL" id="QIG45692.1"/>
    </source>
</evidence>
<dbReference type="PANTHER" id="PTHR23150">
    <property type="entry name" value="SULFATASE MODIFYING FACTOR 1, 2"/>
    <property type="match status" value="1"/>
</dbReference>
<dbReference type="KEGG" id="nano:G5V58_01810"/>
<keyword evidence="4" id="KW-1185">Reference proteome</keyword>
<name>A0A6G6WKF5_9ACTN</name>
<dbReference type="Pfam" id="PF03781">
    <property type="entry name" value="FGE-sulfatase"/>
    <property type="match status" value="1"/>
</dbReference>
<sequence>MGSDAHYPEEAPVRVVEVGDLWVDEHPVTNAEFRRFVKDTGWETDAERPPPRLPDETADPDPGSLVFAPPDRPVPLTDWRLWWAWVPGAHWRRPGGPGTDLDGRDRHPVVHVSEADAAAYAAWAGRRLLTEPEWEHAARGGADTTYPWGEELEPRGRPMANTFRGDFPWAHEDPAGAGTSAVGSYPPNGYGLVDVIGNVWEWTATAWTDDHAAPAASSCCAPSAAHADPSRQVTKGGSHLCAPSYCRRYRPSARQGQARGTSTSHLGFRCARDA</sequence>
<dbReference type="EMBL" id="CP049257">
    <property type="protein sequence ID" value="QIG45692.1"/>
    <property type="molecule type" value="Genomic_DNA"/>
</dbReference>
<dbReference type="InterPro" id="IPR016187">
    <property type="entry name" value="CTDL_fold"/>
</dbReference>
<organism evidence="3 4">
    <name type="scientific">Nocardioides anomalus</name>
    <dbReference type="NCBI Taxonomy" id="2712223"/>
    <lineage>
        <taxon>Bacteria</taxon>
        <taxon>Bacillati</taxon>
        <taxon>Actinomycetota</taxon>
        <taxon>Actinomycetes</taxon>
        <taxon>Propionibacteriales</taxon>
        <taxon>Nocardioidaceae</taxon>
        <taxon>Nocardioides</taxon>
    </lineage>
</organism>
<dbReference type="InterPro" id="IPR042095">
    <property type="entry name" value="SUMF_sf"/>
</dbReference>
<dbReference type="Gene3D" id="3.90.1580.10">
    <property type="entry name" value="paralog of FGE (formylglycine-generating enzyme)"/>
    <property type="match status" value="1"/>
</dbReference>